<dbReference type="InterPro" id="IPR050237">
    <property type="entry name" value="ATP-dep_AMP-bd_enzyme"/>
</dbReference>
<dbReference type="Pfam" id="PF00501">
    <property type="entry name" value="AMP-binding"/>
    <property type="match status" value="1"/>
</dbReference>
<dbReference type="Pfam" id="PF13193">
    <property type="entry name" value="AMP-binding_C"/>
    <property type="match status" value="1"/>
</dbReference>
<evidence type="ECO:0000313" key="4">
    <source>
        <dbReference type="Proteomes" id="UP001519273"/>
    </source>
</evidence>
<keyword evidence="4" id="KW-1185">Reference proteome</keyword>
<dbReference type="EMBL" id="JAGGKP010000001">
    <property type="protein sequence ID" value="MBP1936067.1"/>
    <property type="molecule type" value="Genomic_DNA"/>
</dbReference>
<name>A0ABS4H1B7_9BACL</name>
<dbReference type="InterPro" id="IPR000873">
    <property type="entry name" value="AMP-dep_synth/lig_dom"/>
</dbReference>
<sequence>MNISAYLSMNARKYPCKEALIMGQDRISFEQWEDTANRMAYHLHSLGIDKNDKVVMMMPNCLEFAVMYMAVIRCGAIIIPINIRSTKDEVTYIVEHSNAKGIIVHDTVLLTVEDIRLSTNVAITITTGAGSDNWIGLSSLTLSKSEHKIKGLTGIVHTFSEDNEVSILYTSGTTGKPKGVLFTHRNLLTVATMMIAEMNIKHDSRILQLMPLSHSAPLHLLFIAGIISGATQVLAPAFSPDLLLELTEKEQITHFFGAPVAYLLTMKHSRFMEYDLSSVRYWIYGGAPLSTEMAQSMERGYGREKLVSVYGLTEAGPSGACLFHAEHPDKVGSIGNRGVLFTELEVVNEHGVSVKPDEIGEIRIRGEGNMKEYVRNTEATKDTLRDGWVYSGDLAKVDEDGFIWVIDRKKDVVITGGVNVFPKEIETVLGQHPAIQELAVVGVPHPEWGESIKACLVIKEDEWNKGGSVKDWRQEVHHFLQGKIADYKIPHLVECIPSLPRNSNGKILKHVLRK</sequence>
<dbReference type="InterPro" id="IPR020845">
    <property type="entry name" value="AMP-binding_CS"/>
</dbReference>
<reference evidence="3 4" key="1">
    <citation type="submission" date="2021-03" db="EMBL/GenBank/DDBJ databases">
        <title>Genomic Encyclopedia of Type Strains, Phase IV (KMG-IV): sequencing the most valuable type-strain genomes for metagenomic binning, comparative biology and taxonomic classification.</title>
        <authorList>
            <person name="Goeker M."/>
        </authorList>
    </citation>
    <scope>NUCLEOTIDE SEQUENCE [LARGE SCALE GENOMIC DNA]</scope>
    <source>
        <strain evidence="3 4">DSM 23491</strain>
    </source>
</reference>
<dbReference type="InterPro" id="IPR045851">
    <property type="entry name" value="AMP-bd_C_sf"/>
</dbReference>
<feature type="domain" description="AMP-dependent synthetase/ligase" evidence="1">
    <location>
        <begin position="10"/>
        <end position="373"/>
    </location>
</feature>
<dbReference type="RefSeq" id="WP_209845827.1">
    <property type="nucleotide sequence ID" value="NZ_CBCRVE010000002.1"/>
</dbReference>
<dbReference type="SUPFAM" id="SSF56801">
    <property type="entry name" value="Acetyl-CoA synthetase-like"/>
    <property type="match status" value="1"/>
</dbReference>
<dbReference type="GO" id="GO:0016874">
    <property type="term" value="F:ligase activity"/>
    <property type="evidence" value="ECO:0007669"/>
    <property type="project" value="UniProtKB-KW"/>
</dbReference>
<gene>
    <name evidence="3" type="ORF">J2Z20_000928</name>
</gene>
<evidence type="ECO:0000259" key="2">
    <source>
        <dbReference type="Pfam" id="PF13193"/>
    </source>
</evidence>
<accession>A0ABS4H1B7</accession>
<feature type="domain" description="AMP-binding enzyme C-terminal" evidence="2">
    <location>
        <begin position="424"/>
        <end position="506"/>
    </location>
</feature>
<dbReference type="PROSITE" id="PS00455">
    <property type="entry name" value="AMP_BINDING"/>
    <property type="match status" value="1"/>
</dbReference>
<dbReference type="PANTHER" id="PTHR43767">
    <property type="entry name" value="LONG-CHAIN-FATTY-ACID--COA LIGASE"/>
    <property type="match status" value="1"/>
</dbReference>
<dbReference type="Proteomes" id="UP001519273">
    <property type="component" value="Unassembled WGS sequence"/>
</dbReference>
<dbReference type="InterPro" id="IPR025110">
    <property type="entry name" value="AMP-bd_C"/>
</dbReference>
<keyword evidence="3" id="KW-0436">Ligase</keyword>
<proteinExistence type="predicted"/>
<evidence type="ECO:0000259" key="1">
    <source>
        <dbReference type="Pfam" id="PF00501"/>
    </source>
</evidence>
<dbReference type="PANTHER" id="PTHR43767:SF10">
    <property type="entry name" value="SURFACTIN SYNTHASE SUBUNIT 1"/>
    <property type="match status" value="1"/>
</dbReference>
<evidence type="ECO:0000313" key="3">
    <source>
        <dbReference type="EMBL" id="MBP1936067.1"/>
    </source>
</evidence>
<protein>
    <submittedName>
        <fullName evidence="3">Acyl-CoA synthetase (AMP-forming)/AMP-acid ligase II</fullName>
    </submittedName>
</protein>
<organism evidence="3 4">
    <name type="scientific">Paenibacillus sediminis</name>
    <dbReference type="NCBI Taxonomy" id="664909"/>
    <lineage>
        <taxon>Bacteria</taxon>
        <taxon>Bacillati</taxon>
        <taxon>Bacillota</taxon>
        <taxon>Bacilli</taxon>
        <taxon>Bacillales</taxon>
        <taxon>Paenibacillaceae</taxon>
        <taxon>Paenibacillus</taxon>
    </lineage>
</organism>
<dbReference type="InterPro" id="IPR042099">
    <property type="entry name" value="ANL_N_sf"/>
</dbReference>
<comment type="caution">
    <text evidence="3">The sequence shown here is derived from an EMBL/GenBank/DDBJ whole genome shotgun (WGS) entry which is preliminary data.</text>
</comment>
<dbReference type="Gene3D" id="3.30.300.30">
    <property type="match status" value="1"/>
</dbReference>
<dbReference type="Gene3D" id="3.40.50.12780">
    <property type="entry name" value="N-terminal domain of ligase-like"/>
    <property type="match status" value="1"/>
</dbReference>